<accession>A0A210QUV3</accession>
<dbReference type="Proteomes" id="UP000242188">
    <property type="component" value="Unassembled WGS sequence"/>
</dbReference>
<keyword evidence="2" id="KW-1133">Transmembrane helix</keyword>
<dbReference type="EMBL" id="NEDP02001776">
    <property type="protein sequence ID" value="OWF52528.1"/>
    <property type="molecule type" value="Genomic_DNA"/>
</dbReference>
<keyword evidence="2" id="KW-0812">Transmembrane</keyword>
<keyword evidence="2" id="KW-0472">Membrane</keyword>
<evidence type="ECO:0000313" key="5">
    <source>
        <dbReference type="Proteomes" id="UP000242188"/>
    </source>
</evidence>
<gene>
    <name evidence="4" type="ORF">KP79_PYT11402</name>
</gene>
<evidence type="ECO:0000256" key="3">
    <source>
        <dbReference type="SAM" id="SignalP"/>
    </source>
</evidence>
<keyword evidence="3" id="KW-0732">Signal</keyword>
<evidence type="ECO:0000313" key="4">
    <source>
        <dbReference type="EMBL" id="OWF52528.1"/>
    </source>
</evidence>
<sequence>MRRTSLRLGVIVLVVLPIYKAAQKDEDRYTQIFSEPCTNRFHQTYREEKPFLIDLQPGDDGFQHSKLCSMAFTASPVQDENGDNVLVCFKFLQFTLLNCSIELKVQGIEQKIHYFKHKLLATNEQKCFWRTTVYVHIRSLDYFNCDPTTRIRIEVKARNAKSIDDRIMSAGNWITATLLIVVFSIGALSLGCYKYKYKVRINRPVLGRTDIPDDDYRNIASRHSRFSQDQRSRPLPRLHNNQRMSAANGGFRVNGSRRMNGNRNQRVMSVQRRYTGQAQSPISGRERAERSSPHHDNQMPLVYTRAPPPSYEECMAATDQPLVYIQRHIVVDETDLDDIQEEQLINDSPPPYPGL</sequence>
<organism evidence="4 5">
    <name type="scientific">Mizuhopecten yessoensis</name>
    <name type="common">Japanese scallop</name>
    <name type="synonym">Patinopecten yessoensis</name>
    <dbReference type="NCBI Taxonomy" id="6573"/>
    <lineage>
        <taxon>Eukaryota</taxon>
        <taxon>Metazoa</taxon>
        <taxon>Spiralia</taxon>
        <taxon>Lophotrochozoa</taxon>
        <taxon>Mollusca</taxon>
        <taxon>Bivalvia</taxon>
        <taxon>Autobranchia</taxon>
        <taxon>Pteriomorphia</taxon>
        <taxon>Pectinida</taxon>
        <taxon>Pectinoidea</taxon>
        <taxon>Pectinidae</taxon>
        <taxon>Mizuhopecten</taxon>
    </lineage>
</organism>
<keyword evidence="5" id="KW-1185">Reference proteome</keyword>
<feature type="compositionally biased region" description="Basic and acidic residues" evidence="1">
    <location>
        <begin position="284"/>
        <end position="297"/>
    </location>
</feature>
<feature type="signal peptide" evidence="3">
    <location>
        <begin position="1"/>
        <end position="22"/>
    </location>
</feature>
<evidence type="ECO:0000256" key="2">
    <source>
        <dbReference type="SAM" id="Phobius"/>
    </source>
</evidence>
<reference evidence="4 5" key="1">
    <citation type="journal article" date="2017" name="Nat. Ecol. Evol.">
        <title>Scallop genome provides insights into evolution of bilaterian karyotype and development.</title>
        <authorList>
            <person name="Wang S."/>
            <person name="Zhang J."/>
            <person name="Jiao W."/>
            <person name="Li J."/>
            <person name="Xun X."/>
            <person name="Sun Y."/>
            <person name="Guo X."/>
            <person name="Huan P."/>
            <person name="Dong B."/>
            <person name="Zhang L."/>
            <person name="Hu X."/>
            <person name="Sun X."/>
            <person name="Wang J."/>
            <person name="Zhao C."/>
            <person name="Wang Y."/>
            <person name="Wang D."/>
            <person name="Huang X."/>
            <person name="Wang R."/>
            <person name="Lv J."/>
            <person name="Li Y."/>
            <person name="Zhang Z."/>
            <person name="Liu B."/>
            <person name="Lu W."/>
            <person name="Hui Y."/>
            <person name="Liang J."/>
            <person name="Zhou Z."/>
            <person name="Hou R."/>
            <person name="Li X."/>
            <person name="Liu Y."/>
            <person name="Li H."/>
            <person name="Ning X."/>
            <person name="Lin Y."/>
            <person name="Zhao L."/>
            <person name="Xing Q."/>
            <person name="Dou J."/>
            <person name="Li Y."/>
            <person name="Mao J."/>
            <person name="Guo H."/>
            <person name="Dou H."/>
            <person name="Li T."/>
            <person name="Mu C."/>
            <person name="Jiang W."/>
            <person name="Fu Q."/>
            <person name="Fu X."/>
            <person name="Miao Y."/>
            <person name="Liu J."/>
            <person name="Yu Q."/>
            <person name="Li R."/>
            <person name="Liao H."/>
            <person name="Li X."/>
            <person name="Kong Y."/>
            <person name="Jiang Z."/>
            <person name="Chourrout D."/>
            <person name="Li R."/>
            <person name="Bao Z."/>
        </authorList>
    </citation>
    <scope>NUCLEOTIDE SEQUENCE [LARGE SCALE GENOMIC DNA]</scope>
    <source>
        <strain evidence="4 5">PY_sf001</strain>
    </source>
</reference>
<feature type="region of interest" description="Disordered" evidence="1">
    <location>
        <begin position="222"/>
        <end position="301"/>
    </location>
</feature>
<protein>
    <recommendedName>
        <fullName evidence="6">CUB domain-containing protein</fullName>
    </recommendedName>
</protein>
<proteinExistence type="predicted"/>
<name>A0A210QUV3_MIZYE</name>
<feature type="transmembrane region" description="Helical" evidence="2">
    <location>
        <begin position="173"/>
        <end position="193"/>
    </location>
</feature>
<dbReference type="OrthoDB" id="10400217at2759"/>
<evidence type="ECO:0000256" key="1">
    <source>
        <dbReference type="SAM" id="MobiDB-lite"/>
    </source>
</evidence>
<feature type="chain" id="PRO_5012103354" description="CUB domain-containing protein" evidence="3">
    <location>
        <begin position="23"/>
        <end position="355"/>
    </location>
</feature>
<dbReference type="AlphaFoldDB" id="A0A210QUV3"/>
<evidence type="ECO:0008006" key="6">
    <source>
        <dbReference type="Google" id="ProtNLM"/>
    </source>
</evidence>
<feature type="compositionally biased region" description="Polar residues" evidence="1">
    <location>
        <begin position="257"/>
        <end position="282"/>
    </location>
</feature>
<comment type="caution">
    <text evidence="4">The sequence shown here is derived from an EMBL/GenBank/DDBJ whole genome shotgun (WGS) entry which is preliminary data.</text>
</comment>